<comment type="similarity">
    <text evidence="1 3">Belongs to the short-chain dehydrogenases/reductases (SDR) family.</text>
</comment>
<reference evidence="5 7" key="1">
    <citation type="submission" date="2016-09" db="EMBL/GenBank/DDBJ databases">
        <authorList>
            <consortium name="Pathogen Informatics"/>
        </authorList>
    </citation>
    <scope>NUCLEOTIDE SEQUENCE [LARGE SCALE GENOMIC DNA]</scope>
    <source>
        <strain evidence="5 7">82B</strain>
    </source>
</reference>
<evidence type="ECO:0000256" key="2">
    <source>
        <dbReference type="ARBA" id="ARBA00023002"/>
    </source>
</evidence>
<dbReference type="EC" id="1.-.-.-" evidence="5"/>
<evidence type="ECO:0000256" key="1">
    <source>
        <dbReference type="ARBA" id="ARBA00006484"/>
    </source>
</evidence>
<evidence type="ECO:0000313" key="5">
    <source>
        <dbReference type="EMBL" id="SCS45114.1"/>
    </source>
</evidence>
<evidence type="ECO:0000313" key="6">
    <source>
        <dbReference type="Proteomes" id="UP000095412"/>
    </source>
</evidence>
<dbReference type="OrthoDB" id="9803333at2"/>
<dbReference type="PRINTS" id="PR00081">
    <property type="entry name" value="GDHRDH"/>
</dbReference>
<dbReference type="PANTHER" id="PTHR42760">
    <property type="entry name" value="SHORT-CHAIN DEHYDROGENASES/REDUCTASES FAMILY MEMBER"/>
    <property type="match status" value="1"/>
</dbReference>
<dbReference type="Proteomes" id="UP000095412">
    <property type="component" value="Unassembled WGS sequence"/>
</dbReference>
<dbReference type="EMBL" id="FMPI01000001">
    <property type="protein sequence ID" value="SCS20604.1"/>
    <property type="molecule type" value="Genomic_DNA"/>
</dbReference>
<dbReference type="PROSITE" id="PS00061">
    <property type="entry name" value="ADH_SHORT"/>
    <property type="match status" value="1"/>
</dbReference>
<accession>A0A1D4G6J8</accession>
<dbReference type="NCBIfam" id="NF006132">
    <property type="entry name" value="PRK08277.1"/>
    <property type="match status" value="1"/>
</dbReference>
<keyword evidence="6" id="KW-1185">Reference proteome</keyword>
<dbReference type="Pfam" id="PF00106">
    <property type="entry name" value="adh_short"/>
    <property type="match status" value="1"/>
</dbReference>
<dbReference type="Gene3D" id="3.40.50.720">
    <property type="entry name" value="NAD(P)-binding Rossmann-like Domain"/>
    <property type="match status" value="1"/>
</dbReference>
<name>A0A1D4G6J8_9STAP</name>
<dbReference type="SUPFAM" id="SSF51735">
    <property type="entry name" value="NAD(P)-binding Rossmann-fold domains"/>
    <property type="match status" value="1"/>
</dbReference>
<evidence type="ECO:0000313" key="4">
    <source>
        <dbReference type="EMBL" id="SCS20604.1"/>
    </source>
</evidence>
<dbReference type="InterPro" id="IPR020904">
    <property type="entry name" value="Sc_DH/Rdtase_CS"/>
</dbReference>
<dbReference type="GO" id="GO:0050090">
    <property type="term" value="F:mannuronate reductase activity"/>
    <property type="evidence" value="ECO:0007669"/>
    <property type="project" value="UniProtKB-EC"/>
</dbReference>
<dbReference type="PRINTS" id="PR00080">
    <property type="entry name" value="SDRFAMILY"/>
</dbReference>
<organism evidence="5 7">
    <name type="scientific">Staphylococcus caeli</name>
    <dbReference type="NCBI Taxonomy" id="2201815"/>
    <lineage>
        <taxon>Bacteria</taxon>
        <taxon>Bacillati</taxon>
        <taxon>Bacillota</taxon>
        <taxon>Bacilli</taxon>
        <taxon>Bacillales</taxon>
        <taxon>Staphylococcaceae</taxon>
        <taxon>Staphylococcus</taxon>
    </lineage>
</organism>
<proteinExistence type="inferred from homology"/>
<protein>
    <submittedName>
        <fullName evidence="5">D-mannonate oxidoreductase</fullName>
        <ecNumber evidence="5">1.-.-.-</ecNumber>
        <ecNumber evidence="5">1.1.1.131</ecNumber>
    </submittedName>
</protein>
<dbReference type="AlphaFoldDB" id="A0A1D4G6J8"/>
<dbReference type="Proteomes" id="UP000095768">
    <property type="component" value="Unassembled WGS sequence"/>
</dbReference>
<dbReference type="InterPro" id="IPR002347">
    <property type="entry name" value="SDR_fam"/>
</dbReference>
<dbReference type="EC" id="1.1.1.131" evidence="5"/>
<reference evidence="4 6" key="2">
    <citation type="submission" date="2016-09" db="EMBL/GenBank/DDBJ databases">
        <authorList>
            <consortium name="Pathogen Informatics"/>
            <person name="Sun Q."/>
            <person name="Inoue M."/>
        </authorList>
    </citation>
    <scope>NUCLEOTIDE SEQUENCE [LARGE SCALE GENOMIC DNA]</scope>
    <source>
        <strain evidence="4 6">82C</strain>
    </source>
</reference>
<dbReference type="RefSeq" id="WP_069994210.1">
    <property type="nucleotide sequence ID" value="NZ_FMPG01000001.1"/>
</dbReference>
<dbReference type="CDD" id="cd08935">
    <property type="entry name" value="mannonate_red_SDR_c"/>
    <property type="match status" value="1"/>
</dbReference>
<gene>
    <name evidence="5" type="ORF">SAMEA2297795_00570</name>
    <name evidence="4" type="ORF">SAMEA2297796_00055</name>
</gene>
<dbReference type="InterPro" id="IPR036291">
    <property type="entry name" value="NAD(P)-bd_dom_sf"/>
</dbReference>
<evidence type="ECO:0000313" key="7">
    <source>
        <dbReference type="Proteomes" id="UP000095768"/>
    </source>
</evidence>
<keyword evidence="2 5" id="KW-0560">Oxidoreductase</keyword>
<evidence type="ECO:0000256" key="3">
    <source>
        <dbReference type="RuleBase" id="RU000363"/>
    </source>
</evidence>
<dbReference type="PANTHER" id="PTHR42760:SF115">
    <property type="entry name" value="3-OXOACYL-[ACYL-CARRIER-PROTEIN] REDUCTASE FABG"/>
    <property type="match status" value="1"/>
</dbReference>
<dbReference type="EMBL" id="FMPG01000001">
    <property type="protein sequence ID" value="SCS45114.1"/>
    <property type="molecule type" value="Genomic_DNA"/>
</dbReference>
<sequence>MTAQFKGVNVVITGATGVIGSTFVKGLVAKGANVGILGRSKDKIIALQDEIDKDRKQTVALVADVLDKDALVQAKQIFNEAFGAIAVLINGAGGNHPNATTDDEMYDATAEQTFFDLTEAGVDNVFKLNYTGTFLPSQVFGKDVVEEEAGTIINISSMNAFTPLTKIPAYSGAKASVSNFTQWLSTYFAGHIRVNAIAPGFFETRQNKALLRNEDGSYSDRAQKILSQTPMNRFGEPEDILGTLYWLMDHQLSGFVTGIVVPVDGGFSSYSGV</sequence>